<comment type="caution">
    <text evidence="1">The sequence shown here is derived from an EMBL/GenBank/DDBJ whole genome shotgun (WGS) entry which is preliminary data.</text>
</comment>
<evidence type="ECO:0000313" key="1">
    <source>
        <dbReference type="EMBL" id="RHJ79797.1"/>
    </source>
</evidence>
<dbReference type="EMBL" id="QRMN01000005">
    <property type="protein sequence ID" value="RHJ79797.1"/>
    <property type="molecule type" value="Genomic_DNA"/>
</dbReference>
<name>A0A415DNQ6_PHOVU</name>
<sequence>MRMAKRKNRQVEKKLMVIHTRLEIIDILQITNRRFMYHPMSQTLILGDEKFGKDICSSHAQEFYESKVEGHFDDYLRGWIGAGCEYPHGIIHFAPSVGRKLFDKGVDTLQMFAKLNGVDKGTIIRGFCELPEIKISTLLPDSFDAI</sequence>
<accession>A0A415DNQ6</accession>
<reference evidence="1 2" key="1">
    <citation type="submission" date="2018-08" db="EMBL/GenBank/DDBJ databases">
        <title>A genome reference for cultivated species of the human gut microbiota.</title>
        <authorList>
            <person name="Zou Y."/>
            <person name="Xue W."/>
            <person name="Luo G."/>
        </authorList>
    </citation>
    <scope>NUCLEOTIDE SEQUENCE [LARGE SCALE GENOMIC DNA]</scope>
    <source>
        <strain evidence="1 2">AM09-18</strain>
    </source>
</reference>
<proteinExistence type="predicted"/>
<evidence type="ECO:0000313" key="2">
    <source>
        <dbReference type="Proteomes" id="UP000283958"/>
    </source>
</evidence>
<dbReference type="AlphaFoldDB" id="A0A415DNQ6"/>
<organism evidence="1 2">
    <name type="scientific">Phocaeicola vulgatus</name>
    <name type="common">Bacteroides vulgatus</name>
    <dbReference type="NCBI Taxonomy" id="821"/>
    <lineage>
        <taxon>Bacteria</taxon>
        <taxon>Pseudomonadati</taxon>
        <taxon>Bacteroidota</taxon>
        <taxon>Bacteroidia</taxon>
        <taxon>Bacteroidales</taxon>
        <taxon>Bacteroidaceae</taxon>
        <taxon>Phocaeicola</taxon>
    </lineage>
</organism>
<protein>
    <submittedName>
        <fullName evidence="1">Uncharacterized protein</fullName>
    </submittedName>
</protein>
<dbReference type="Proteomes" id="UP000283958">
    <property type="component" value="Unassembled WGS sequence"/>
</dbReference>
<gene>
    <name evidence="1" type="ORF">DW105_03165</name>
</gene>